<feature type="domain" description="Reverse transcriptase" evidence="2">
    <location>
        <begin position="1"/>
        <end position="328"/>
    </location>
</feature>
<evidence type="ECO:0000313" key="3">
    <source>
        <dbReference type="EMBL" id="KNH29215.1"/>
    </source>
</evidence>
<dbReference type="PROSITE" id="PS50878">
    <property type="entry name" value="RT_POL"/>
    <property type="match status" value="1"/>
</dbReference>
<accession>A0A0L1ML43</accession>
<dbReference type="InterPro" id="IPR043502">
    <property type="entry name" value="DNA/RNA_pol_sf"/>
</dbReference>
<evidence type="ECO:0000256" key="1">
    <source>
        <dbReference type="ARBA" id="ARBA00034120"/>
    </source>
</evidence>
<sequence length="431" mass="49999">MDELPWYKPRKYLHFDRPVGQKAALDYVSSPQKVAAHSFYPFITYTSVILKYRLDNDRGVYVKNPKPRPISYSAHLDSHIYAYYCFVLSQLYEKELVRRGLHTSVLAFRSIDGKSNIHFAHDAFCEIKAKGECCVLAFDVEKFFDRLDHSRLKAAWAKLLGVGKLPADHFAVFKSITKSSRVDKVALYDKLGVSIHNPRVEDKRLCSAKRFRDDVRGGGLLTTNPESRGIPQGSPISALLSNIYMLEFDLALISKLSLTESVFHRYCDDILVICDSEKEDEIYEYVNDEIRKLGLNLQEKKTEIRQFAFDAAGKLRSDKPVHYLGFSFDGQREHIRSSSITRYYKKLRKRIWVSKKAMDRCNELRAGRGELPRELFLRTIYRGYSYLGRRNFISYGFRAANIMDSQSIRKQLRSHWKKLNKLLADARSNNQ</sequence>
<comment type="similarity">
    <text evidence="1">Belongs to the bacterial reverse transcriptase family.</text>
</comment>
<dbReference type="SUPFAM" id="SSF56672">
    <property type="entry name" value="DNA/RNA polymerases"/>
    <property type="match status" value="1"/>
</dbReference>
<dbReference type="NCBIfam" id="NF041746">
    <property type="entry name" value="Drt2"/>
    <property type="match status" value="1"/>
</dbReference>
<dbReference type="CDD" id="cd01651">
    <property type="entry name" value="RT_G2_intron"/>
    <property type="match status" value="1"/>
</dbReference>
<evidence type="ECO:0000313" key="4">
    <source>
        <dbReference type="Proteomes" id="UP000036955"/>
    </source>
</evidence>
<reference evidence="3 4" key="1">
    <citation type="submission" date="2015-06" db="EMBL/GenBank/DDBJ databases">
        <authorList>
            <person name="Hoefler B.C."/>
            <person name="Straight P.D."/>
        </authorList>
    </citation>
    <scope>NUCLEOTIDE SEQUENCE [LARGE SCALE GENOMIC DNA]</scope>
    <source>
        <strain evidence="3 4">Riq4</strain>
    </source>
</reference>
<dbReference type="Pfam" id="PF00078">
    <property type="entry name" value="RVT_1"/>
    <property type="match status" value="1"/>
</dbReference>
<evidence type="ECO:0000259" key="2">
    <source>
        <dbReference type="PROSITE" id="PS50878"/>
    </source>
</evidence>
<dbReference type="EMBL" id="LFQK01000007">
    <property type="protein sequence ID" value="KNH29215.1"/>
    <property type="molecule type" value="Genomic_DNA"/>
</dbReference>
<dbReference type="InterPro" id="IPR000477">
    <property type="entry name" value="RT_dom"/>
</dbReference>
<organism evidence="3 4">
    <name type="scientific">Pseudomonas syringae</name>
    <dbReference type="NCBI Taxonomy" id="317"/>
    <lineage>
        <taxon>Bacteria</taxon>
        <taxon>Pseudomonadati</taxon>
        <taxon>Pseudomonadota</taxon>
        <taxon>Gammaproteobacteria</taxon>
        <taxon>Pseudomonadales</taxon>
        <taxon>Pseudomonadaceae</taxon>
        <taxon>Pseudomonas</taxon>
    </lineage>
</organism>
<dbReference type="PANTHER" id="PTHR34047:SF8">
    <property type="entry name" value="PROTEIN YKFC"/>
    <property type="match status" value="1"/>
</dbReference>
<comment type="caution">
    <text evidence="3">The sequence shown here is derived from an EMBL/GenBank/DDBJ whole genome shotgun (WGS) entry which is preliminary data.</text>
</comment>
<dbReference type="PANTHER" id="PTHR34047">
    <property type="entry name" value="NUCLEAR INTRON MATURASE 1, MITOCHONDRIAL-RELATED"/>
    <property type="match status" value="1"/>
</dbReference>
<dbReference type="PATRIC" id="fig|317.197.peg.5461"/>
<name>A0A0L1ML43_PSESX</name>
<proteinExistence type="inferred from homology"/>
<dbReference type="InterPro" id="IPR051083">
    <property type="entry name" value="GrpII_Intron_Splice-Mob/Def"/>
</dbReference>
<dbReference type="Proteomes" id="UP000036955">
    <property type="component" value="Unassembled WGS sequence"/>
</dbReference>
<protein>
    <submittedName>
        <fullName evidence="3">DNA polymerase</fullName>
    </submittedName>
</protein>
<dbReference type="AlphaFoldDB" id="A0A0L1ML43"/>
<gene>
    <name evidence="3" type="ORF">ACS77_04840</name>
</gene>